<organism evidence="1 2">
    <name type="scientific">Sphingobacterium lactis</name>
    <dbReference type="NCBI Taxonomy" id="797291"/>
    <lineage>
        <taxon>Bacteria</taxon>
        <taxon>Pseudomonadati</taxon>
        <taxon>Bacteroidota</taxon>
        <taxon>Sphingobacteriia</taxon>
        <taxon>Sphingobacteriales</taxon>
        <taxon>Sphingobacteriaceae</taxon>
        <taxon>Sphingobacterium</taxon>
    </lineage>
</organism>
<evidence type="ECO:0000313" key="1">
    <source>
        <dbReference type="EMBL" id="SEG49387.1"/>
    </source>
</evidence>
<dbReference type="Proteomes" id="UP000236731">
    <property type="component" value="Unassembled WGS sequence"/>
</dbReference>
<proteinExistence type="predicted"/>
<dbReference type="EMBL" id="FNUT01000008">
    <property type="protein sequence ID" value="SEG49387.1"/>
    <property type="molecule type" value="Genomic_DNA"/>
</dbReference>
<gene>
    <name evidence="1" type="ORF">SAMN05421877_108205</name>
</gene>
<protein>
    <submittedName>
        <fullName evidence="1">Uncharacterized protein</fullName>
    </submittedName>
</protein>
<dbReference type="AlphaFoldDB" id="A0A1H6AMT9"/>
<reference evidence="2" key="1">
    <citation type="submission" date="2016-10" db="EMBL/GenBank/DDBJ databases">
        <authorList>
            <person name="Varghese N."/>
            <person name="Submissions S."/>
        </authorList>
    </citation>
    <scope>NUCLEOTIDE SEQUENCE [LARGE SCALE GENOMIC DNA]</scope>
    <source>
        <strain evidence="2">DSM 22361</strain>
    </source>
</reference>
<keyword evidence="2" id="KW-1185">Reference proteome</keyword>
<sequence length="46" mass="5315">MTVTMQKSDLRYIFMTIQKPPVHNKKPHFSPKNGGAMHDNLSVYLI</sequence>
<accession>A0A1H6AMT9</accession>
<evidence type="ECO:0000313" key="2">
    <source>
        <dbReference type="Proteomes" id="UP000236731"/>
    </source>
</evidence>
<name>A0A1H6AMT9_9SPHI</name>